<name>A0A195C7T3_9HYME</name>
<evidence type="ECO:0000313" key="2">
    <source>
        <dbReference type="Proteomes" id="UP000078542"/>
    </source>
</evidence>
<accession>A0A195C7T3</accession>
<keyword evidence="2" id="KW-1185">Reference proteome</keyword>
<gene>
    <name evidence="1" type="ORF">ALC62_13255</name>
</gene>
<dbReference type="EMBL" id="KQ978231">
    <property type="protein sequence ID" value="KYM96203.1"/>
    <property type="molecule type" value="Genomic_DNA"/>
</dbReference>
<evidence type="ECO:0000313" key="1">
    <source>
        <dbReference type="EMBL" id="KYM96203.1"/>
    </source>
</evidence>
<reference evidence="1 2" key="1">
    <citation type="submission" date="2016-03" db="EMBL/GenBank/DDBJ databases">
        <title>Cyphomyrmex costatus WGS genome.</title>
        <authorList>
            <person name="Nygaard S."/>
            <person name="Hu H."/>
            <person name="Boomsma J."/>
            <person name="Zhang G."/>
        </authorList>
    </citation>
    <scope>NUCLEOTIDE SEQUENCE [LARGE SCALE GENOMIC DNA]</scope>
    <source>
        <strain evidence="1">MS0001</strain>
        <tissue evidence="1">Whole body</tissue>
    </source>
</reference>
<dbReference type="Proteomes" id="UP000078542">
    <property type="component" value="Unassembled WGS sequence"/>
</dbReference>
<proteinExistence type="predicted"/>
<dbReference type="AlphaFoldDB" id="A0A195C7T3"/>
<sequence>MKTLDEMTLPNGRNICMSSPSPNSWGRWPVKKIPKGATHRDLFASTQKIFCGKIPPGIYKISQCTYHRLVAKQQPTLVDSATPRTATDIECNGETPETRYSHCMEDRDTRRHAEVPPPRWLTPALEWTDGGHLHFSKLSSYRGGGPSLEAPVAIPSRPINTARYFHRLYTQLVITTRKDED</sequence>
<protein>
    <submittedName>
        <fullName evidence="1">Uncharacterized protein</fullName>
    </submittedName>
</protein>
<organism evidence="1 2">
    <name type="scientific">Cyphomyrmex costatus</name>
    <dbReference type="NCBI Taxonomy" id="456900"/>
    <lineage>
        <taxon>Eukaryota</taxon>
        <taxon>Metazoa</taxon>
        <taxon>Ecdysozoa</taxon>
        <taxon>Arthropoda</taxon>
        <taxon>Hexapoda</taxon>
        <taxon>Insecta</taxon>
        <taxon>Pterygota</taxon>
        <taxon>Neoptera</taxon>
        <taxon>Endopterygota</taxon>
        <taxon>Hymenoptera</taxon>
        <taxon>Apocrita</taxon>
        <taxon>Aculeata</taxon>
        <taxon>Formicoidea</taxon>
        <taxon>Formicidae</taxon>
        <taxon>Myrmicinae</taxon>
        <taxon>Cyphomyrmex</taxon>
    </lineage>
</organism>